<protein>
    <submittedName>
        <fullName evidence="2">Uncharacterized protein</fullName>
    </submittedName>
</protein>
<evidence type="ECO:0000313" key="2">
    <source>
        <dbReference type="Ensembl" id="ENSEASP00005034366.1"/>
    </source>
</evidence>
<proteinExistence type="predicted"/>
<dbReference type="Ensembl" id="ENSEAST00005037460.1">
    <property type="protein sequence ID" value="ENSEASP00005034366.1"/>
    <property type="gene ID" value="ENSEASG00005023458.1"/>
</dbReference>
<dbReference type="AlphaFoldDB" id="A0A8C4MZI1"/>
<keyword evidence="1" id="KW-0472">Membrane</keyword>
<keyword evidence="1" id="KW-1133">Transmembrane helix</keyword>
<evidence type="ECO:0000256" key="1">
    <source>
        <dbReference type="SAM" id="Phobius"/>
    </source>
</evidence>
<keyword evidence="1" id="KW-0812">Transmembrane</keyword>
<feature type="transmembrane region" description="Helical" evidence="1">
    <location>
        <begin position="20"/>
        <end position="43"/>
    </location>
</feature>
<organism evidence="2">
    <name type="scientific">Equus asinus asinus</name>
    <dbReference type="NCBI Taxonomy" id="83772"/>
    <lineage>
        <taxon>Eukaryota</taxon>
        <taxon>Metazoa</taxon>
        <taxon>Chordata</taxon>
        <taxon>Craniata</taxon>
        <taxon>Vertebrata</taxon>
        <taxon>Euteleostomi</taxon>
        <taxon>Mammalia</taxon>
        <taxon>Eutheria</taxon>
        <taxon>Laurasiatheria</taxon>
        <taxon>Perissodactyla</taxon>
        <taxon>Equidae</taxon>
        <taxon>Equus</taxon>
    </lineage>
</organism>
<reference evidence="2" key="1">
    <citation type="submission" date="2023-03" db="UniProtKB">
        <authorList>
            <consortium name="Ensembl"/>
        </authorList>
    </citation>
    <scope>IDENTIFICATION</scope>
</reference>
<name>A0A8C4MZI1_EQUAS</name>
<accession>A0A8C4MZI1</accession>
<sequence>MPSFCTHRAGPVLRGLHARAAVAILKLLMLFGQGPFISILSWAPQMTHLLLQPGFSRLEPLGLFCSPHPFGSTPTSPVGFTVGHLR</sequence>